<feature type="transmembrane region" description="Helical" evidence="2">
    <location>
        <begin position="387"/>
        <end position="408"/>
    </location>
</feature>
<proteinExistence type="predicted"/>
<feature type="transmembrane region" description="Helical" evidence="2">
    <location>
        <begin position="414"/>
        <end position="437"/>
    </location>
</feature>
<dbReference type="AlphaFoldDB" id="A0A1F6E6T9"/>
<accession>A0A1F6E6T9</accession>
<dbReference type="InterPro" id="IPR019734">
    <property type="entry name" value="TPR_rpt"/>
</dbReference>
<keyword evidence="2" id="KW-1133">Transmembrane helix</keyword>
<feature type="repeat" description="TPR" evidence="1">
    <location>
        <begin position="168"/>
        <end position="201"/>
    </location>
</feature>
<dbReference type="Proteomes" id="UP000176689">
    <property type="component" value="Unassembled WGS sequence"/>
</dbReference>
<name>A0A1F6E6T9_9BACT</name>
<feature type="repeat" description="TPR" evidence="1">
    <location>
        <begin position="129"/>
        <end position="162"/>
    </location>
</feature>
<protein>
    <submittedName>
        <fullName evidence="3">Uncharacterized protein</fullName>
    </submittedName>
</protein>
<gene>
    <name evidence="3" type="ORF">A3F27_01385</name>
</gene>
<keyword evidence="1" id="KW-0802">TPR repeat</keyword>
<keyword evidence="2" id="KW-0472">Membrane</keyword>
<evidence type="ECO:0000313" key="4">
    <source>
        <dbReference type="Proteomes" id="UP000176689"/>
    </source>
</evidence>
<dbReference type="Gene3D" id="1.25.40.10">
    <property type="entry name" value="Tetratricopeptide repeat domain"/>
    <property type="match status" value="1"/>
</dbReference>
<dbReference type="SMART" id="SM00028">
    <property type="entry name" value="TPR"/>
    <property type="match status" value="3"/>
</dbReference>
<dbReference type="EMBL" id="MFLP01000034">
    <property type="protein sequence ID" value="OGG69297.1"/>
    <property type="molecule type" value="Genomic_DNA"/>
</dbReference>
<sequence length="441" mass="49123">MARCWTCGSSVASAIYKCSACVGVAQLKGLGDDLESIKDDIEKGITILEELNSSLASIGSVLEWGFGEIAWRQEQQTDILRGIDATLRTPGETRANELRLQAEELRHRGLYPESEELFLKAIDEYRLDYRMYVGLAETYLRVNEFDKAHNFLERSLPHAPKRDIDYKSHSYRLIGHIHASREDYEKAFQALVASITFSPEYAEGLYDFAQYGSLLDDDTFARVASPTLSAWGGNWALGDRDLVLHLALQKAIQARPAYYYLAEHEPNFDGRKKILELTLKVLLRNARAGVENFIRQADYMLELTGRVSAEAGNAARRARYKDVRSPLIFADAQLRLDDAKQKVASGDYSATLAARPIAEQALQLLGEAKEKAAEEYPRFKEISRGRFKGTIAALTVSLFGGFFAFVIGGGIGNWIAGDMGFIIGGLIGIGLGVLIFFERRP</sequence>
<evidence type="ECO:0000313" key="3">
    <source>
        <dbReference type="EMBL" id="OGG69297.1"/>
    </source>
</evidence>
<dbReference type="PROSITE" id="PS50005">
    <property type="entry name" value="TPR"/>
    <property type="match status" value="2"/>
</dbReference>
<keyword evidence="2" id="KW-0812">Transmembrane</keyword>
<dbReference type="InterPro" id="IPR011990">
    <property type="entry name" value="TPR-like_helical_dom_sf"/>
</dbReference>
<evidence type="ECO:0000256" key="1">
    <source>
        <dbReference type="PROSITE-ProRule" id="PRU00339"/>
    </source>
</evidence>
<evidence type="ECO:0000256" key="2">
    <source>
        <dbReference type="SAM" id="Phobius"/>
    </source>
</evidence>
<organism evidence="3 4">
    <name type="scientific">Candidatus Kaiserbacteria bacterium RIFCSPHIGHO2_12_FULL_53_13</name>
    <dbReference type="NCBI Taxonomy" id="1798502"/>
    <lineage>
        <taxon>Bacteria</taxon>
        <taxon>Candidatus Kaiseribacteriota</taxon>
    </lineage>
</organism>
<reference evidence="3 4" key="1">
    <citation type="journal article" date="2016" name="Nat. Commun.">
        <title>Thousands of microbial genomes shed light on interconnected biogeochemical processes in an aquifer system.</title>
        <authorList>
            <person name="Anantharaman K."/>
            <person name="Brown C.T."/>
            <person name="Hug L.A."/>
            <person name="Sharon I."/>
            <person name="Castelle C.J."/>
            <person name="Probst A.J."/>
            <person name="Thomas B.C."/>
            <person name="Singh A."/>
            <person name="Wilkins M.J."/>
            <person name="Karaoz U."/>
            <person name="Brodie E.L."/>
            <person name="Williams K.H."/>
            <person name="Hubbard S.S."/>
            <person name="Banfield J.F."/>
        </authorList>
    </citation>
    <scope>NUCLEOTIDE SEQUENCE [LARGE SCALE GENOMIC DNA]</scope>
</reference>
<dbReference type="SUPFAM" id="SSF48452">
    <property type="entry name" value="TPR-like"/>
    <property type="match status" value="1"/>
</dbReference>
<comment type="caution">
    <text evidence="3">The sequence shown here is derived from an EMBL/GenBank/DDBJ whole genome shotgun (WGS) entry which is preliminary data.</text>
</comment>